<evidence type="ECO:0000313" key="1">
    <source>
        <dbReference type="EMBL" id="NYG59176.1"/>
    </source>
</evidence>
<dbReference type="EMBL" id="JACCAA010000001">
    <property type="protein sequence ID" value="NYG59176.1"/>
    <property type="molecule type" value="Genomic_DNA"/>
</dbReference>
<dbReference type="AlphaFoldDB" id="A0A7Y9S107"/>
<dbReference type="InterPro" id="IPR008651">
    <property type="entry name" value="Uncharacterised_HicB"/>
</dbReference>
<sequence>MDITPYVDSLRRDLVAAAEAGDADIKAAAERLVMALDPSARLALMEAISHAASEITAEMPTGSVDVRLNGRELDFVVQGAIPVPPAAPAPPPAPALDEDAGDGALARVTLRIPESVKTRAEERAAKAGISLNTWLVNVVRSATTSEDAINVNIDLSSLPFLGRDQFDDPFGRGPNRGNRRMSGWV</sequence>
<dbReference type="Proteomes" id="UP000540656">
    <property type="component" value="Unassembled WGS sequence"/>
</dbReference>
<keyword evidence="2" id="KW-1185">Reference proteome</keyword>
<dbReference type="RefSeq" id="WP_179502254.1">
    <property type="nucleotide sequence ID" value="NZ_JACCAA010000001.1"/>
</dbReference>
<accession>A0A7Y9S107</accession>
<organism evidence="1 2">
    <name type="scientific">Nocardioides daedukensis</name>
    <dbReference type="NCBI Taxonomy" id="634462"/>
    <lineage>
        <taxon>Bacteria</taxon>
        <taxon>Bacillati</taxon>
        <taxon>Actinomycetota</taxon>
        <taxon>Actinomycetes</taxon>
        <taxon>Propionibacteriales</taxon>
        <taxon>Nocardioidaceae</taxon>
        <taxon>Nocardioides</taxon>
    </lineage>
</organism>
<reference evidence="1 2" key="1">
    <citation type="submission" date="2020-07" db="EMBL/GenBank/DDBJ databases">
        <title>Sequencing the genomes of 1000 actinobacteria strains.</title>
        <authorList>
            <person name="Klenk H.-P."/>
        </authorList>
    </citation>
    <scope>NUCLEOTIDE SEQUENCE [LARGE SCALE GENOMIC DNA]</scope>
    <source>
        <strain evidence="1 2">DSM 23819</strain>
    </source>
</reference>
<gene>
    <name evidence="1" type="ORF">BJ980_002099</name>
</gene>
<proteinExistence type="predicted"/>
<evidence type="ECO:0008006" key="3">
    <source>
        <dbReference type="Google" id="ProtNLM"/>
    </source>
</evidence>
<dbReference type="GO" id="GO:0006355">
    <property type="term" value="P:regulation of DNA-templated transcription"/>
    <property type="evidence" value="ECO:0007669"/>
    <property type="project" value="InterPro"/>
</dbReference>
<protein>
    <recommendedName>
        <fullName evidence="3">Toxin-antitoxin system HicB family antitoxin</fullName>
    </recommendedName>
</protein>
<name>A0A7Y9S107_9ACTN</name>
<dbReference type="InterPro" id="IPR010985">
    <property type="entry name" value="Ribbon_hlx_hlx"/>
</dbReference>
<dbReference type="Pfam" id="PF05534">
    <property type="entry name" value="HicB"/>
    <property type="match status" value="1"/>
</dbReference>
<dbReference type="SUPFAM" id="SSF47598">
    <property type="entry name" value="Ribbon-helix-helix"/>
    <property type="match status" value="1"/>
</dbReference>
<evidence type="ECO:0000313" key="2">
    <source>
        <dbReference type="Proteomes" id="UP000540656"/>
    </source>
</evidence>
<comment type="caution">
    <text evidence="1">The sequence shown here is derived from an EMBL/GenBank/DDBJ whole genome shotgun (WGS) entry which is preliminary data.</text>
</comment>